<keyword evidence="3" id="KW-0378">Hydrolase</keyword>
<comment type="caution">
    <text evidence="5">The sequence shown here is derived from an EMBL/GenBank/DDBJ whole genome shotgun (WGS) entry which is preliminary data.</text>
</comment>
<organism evidence="5 6">
    <name type="scientific">Mesorhizobium tamadayense</name>
    <dbReference type="NCBI Taxonomy" id="425306"/>
    <lineage>
        <taxon>Bacteria</taxon>
        <taxon>Pseudomonadati</taxon>
        <taxon>Pseudomonadota</taxon>
        <taxon>Alphaproteobacteria</taxon>
        <taxon>Hyphomicrobiales</taxon>
        <taxon>Phyllobacteriaceae</taxon>
        <taxon>Mesorhizobium</taxon>
    </lineage>
</organism>
<protein>
    <submittedName>
        <fullName evidence="5">HK97 family phage prohead protease</fullName>
    </submittedName>
</protein>
<evidence type="ECO:0000256" key="1">
    <source>
        <dbReference type="ARBA" id="ARBA00022612"/>
    </source>
</evidence>
<gene>
    <name evidence="5" type="ORF">EH240_34100</name>
</gene>
<dbReference type="Pfam" id="PF04586">
    <property type="entry name" value="Peptidase_S78"/>
    <property type="match status" value="1"/>
</dbReference>
<proteinExistence type="predicted"/>
<feature type="domain" description="Prohead serine protease" evidence="4">
    <location>
        <begin position="26"/>
        <end position="160"/>
    </location>
</feature>
<accession>A0A3P3ESY6</accession>
<evidence type="ECO:0000313" key="6">
    <source>
        <dbReference type="Proteomes" id="UP000273786"/>
    </source>
</evidence>
<dbReference type="RefSeq" id="WP_125006761.1">
    <property type="nucleotide sequence ID" value="NZ_RQXT01000077.1"/>
</dbReference>
<dbReference type="NCBIfam" id="TIGR01543">
    <property type="entry name" value="proheadase_HK97"/>
    <property type="match status" value="1"/>
</dbReference>
<dbReference type="GO" id="GO:0006508">
    <property type="term" value="P:proteolysis"/>
    <property type="evidence" value="ECO:0007669"/>
    <property type="project" value="UniProtKB-KW"/>
</dbReference>
<name>A0A3P3ESY6_9HYPH</name>
<evidence type="ECO:0000256" key="3">
    <source>
        <dbReference type="ARBA" id="ARBA00022801"/>
    </source>
</evidence>
<dbReference type="AlphaFoldDB" id="A0A3P3ESY6"/>
<reference evidence="5 6" key="1">
    <citation type="submission" date="2018-11" db="EMBL/GenBank/DDBJ databases">
        <title>the genome of Mesorhizobium tamadayense DSM 28320.</title>
        <authorList>
            <person name="Gao J."/>
        </authorList>
    </citation>
    <scope>NUCLEOTIDE SEQUENCE [LARGE SCALE GENOMIC DNA]</scope>
    <source>
        <strain evidence="5 6">DSM 28320</strain>
    </source>
</reference>
<dbReference type="Proteomes" id="UP000273786">
    <property type="component" value="Unassembled WGS sequence"/>
</dbReference>
<evidence type="ECO:0000313" key="5">
    <source>
        <dbReference type="EMBL" id="RRH89475.1"/>
    </source>
</evidence>
<dbReference type="InterPro" id="IPR006433">
    <property type="entry name" value="Prohead_protease"/>
</dbReference>
<keyword evidence="2 5" id="KW-0645">Protease</keyword>
<evidence type="ECO:0000259" key="4">
    <source>
        <dbReference type="Pfam" id="PF04586"/>
    </source>
</evidence>
<dbReference type="EMBL" id="RQXT01000077">
    <property type="protein sequence ID" value="RRH89475.1"/>
    <property type="molecule type" value="Genomic_DNA"/>
</dbReference>
<dbReference type="GO" id="GO:0008233">
    <property type="term" value="F:peptidase activity"/>
    <property type="evidence" value="ECO:0007669"/>
    <property type="project" value="UniProtKB-KW"/>
</dbReference>
<dbReference type="InterPro" id="IPR054613">
    <property type="entry name" value="Peptidase_S78_dom"/>
</dbReference>
<evidence type="ECO:0000256" key="2">
    <source>
        <dbReference type="ARBA" id="ARBA00022670"/>
    </source>
</evidence>
<keyword evidence="6" id="KW-1185">Reference proteome</keyword>
<dbReference type="OrthoDB" id="64791at2"/>
<sequence>MLYGAPVSLEIRAEGGATRLTGRFPYGSETTLGDGRRERFAARAFRSRIETGENVFLLAGHDPEKPLASTEAGSLTLRDGEDALHIEARVAATTTWANDALAALAAGLTKGISPGFRVRSGGDVVTRSADGLLRTVNAADLFEVSLVTLPAYDQAQIAARSWALASAEGDDAGLHRVLNRWRA</sequence>
<keyword evidence="1" id="KW-1188">Viral release from host cell</keyword>